<feature type="domain" description="Bacterial type II secretion system protein E" evidence="4">
    <location>
        <begin position="107"/>
        <end position="484"/>
    </location>
</feature>
<evidence type="ECO:0000256" key="2">
    <source>
        <dbReference type="ARBA" id="ARBA00022741"/>
    </source>
</evidence>
<sequence>MITDEGLVIHQSGLLFRKKHIIDFEDIREVIVPEKDNRDQVTIILNNGQKLTLKHLSKEDSSKFPARLKGIVERSTIQKLLNNSTGFEEFNRGVSALPGEPGIDARHLVDVIIEKAIKVYASDVHLEPHIDHYRVRYRVDGIFYDAGKFDKDWAEKIISRIKVASDLIVYRRDIPQEGRIPFKSNDNAVDVRVSIVPTVVGEKAVLRVFDSERAKFTLSLLNFRPEIENALHDLILRPGGVILLTGPASSGKTTTMYACLKEITQARKETTNIVSIEDPVEYQLGIIQQMQIDPKKGLTFAKCLSAILRQDPEVLMVGEIRDTETAKICLQAGLTGHLVLSTIHCGRAHIVPVRLLDMGIEPFQIVSALKGCIALRLVRKNCPNCREPFQPSDAVMKKLEPYLENFEGSFIHGKGCVKCMGLGTLGRIPIAELLIMDDSVRKTISSKVTVKKLETIVKKKENYSLIDDAIRLIKSGDLNPEELIRVLEMD</sequence>
<keyword evidence="2" id="KW-0547">Nucleotide-binding</keyword>
<comment type="caution">
    <text evidence="5">The sequence shown here is derived from an EMBL/GenBank/DDBJ whole genome shotgun (WGS) entry which is preliminary data.</text>
</comment>
<protein>
    <recommendedName>
        <fullName evidence="4">Bacterial type II secretion system protein E domain-containing protein</fullName>
    </recommendedName>
</protein>
<dbReference type="GO" id="GO:0005886">
    <property type="term" value="C:plasma membrane"/>
    <property type="evidence" value="ECO:0007669"/>
    <property type="project" value="TreeGrafter"/>
</dbReference>
<dbReference type="InterPro" id="IPR001482">
    <property type="entry name" value="T2SS/T4SS_dom"/>
</dbReference>
<comment type="similarity">
    <text evidence="1">Belongs to the GSP E family.</text>
</comment>
<keyword evidence="3" id="KW-0067">ATP-binding</keyword>
<proteinExistence type="inferred from homology"/>
<evidence type="ECO:0000256" key="3">
    <source>
        <dbReference type="ARBA" id="ARBA00022840"/>
    </source>
</evidence>
<dbReference type="SUPFAM" id="SSF52540">
    <property type="entry name" value="P-loop containing nucleoside triphosphate hydrolases"/>
    <property type="match status" value="1"/>
</dbReference>
<dbReference type="GO" id="GO:0005524">
    <property type="term" value="F:ATP binding"/>
    <property type="evidence" value="ECO:0007669"/>
    <property type="project" value="UniProtKB-KW"/>
</dbReference>
<evidence type="ECO:0000259" key="4">
    <source>
        <dbReference type="Pfam" id="PF00437"/>
    </source>
</evidence>
<evidence type="ECO:0000256" key="1">
    <source>
        <dbReference type="ARBA" id="ARBA00006611"/>
    </source>
</evidence>
<gene>
    <name evidence="5" type="ORF">A2161_16495</name>
</gene>
<dbReference type="GO" id="GO:0016887">
    <property type="term" value="F:ATP hydrolysis activity"/>
    <property type="evidence" value="ECO:0007669"/>
    <property type="project" value="TreeGrafter"/>
</dbReference>
<dbReference type="PANTHER" id="PTHR30258:SF2">
    <property type="entry name" value="COMG OPERON PROTEIN 1"/>
    <property type="match status" value="1"/>
</dbReference>
<dbReference type="Proteomes" id="UP000179266">
    <property type="component" value="Unassembled WGS sequence"/>
</dbReference>
<dbReference type="Pfam" id="PF00437">
    <property type="entry name" value="T2SSE"/>
    <property type="match status" value="1"/>
</dbReference>
<dbReference type="EMBL" id="MGDD01000157">
    <property type="protein sequence ID" value="OGL45886.1"/>
    <property type="molecule type" value="Genomic_DNA"/>
</dbReference>
<name>A0A1F7RWE6_9BACT</name>
<evidence type="ECO:0000313" key="5">
    <source>
        <dbReference type="EMBL" id="OGL45886.1"/>
    </source>
</evidence>
<dbReference type="Gene3D" id="3.40.50.300">
    <property type="entry name" value="P-loop containing nucleotide triphosphate hydrolases"/>
    <property type="match status" value="1"/>
</dbReference>
<accession>A0A1F7RWE6</accession>
<dbReference type="PANTHER" id="PTHR30258">
    <property type="entry name" value="TYPE II SECRETION SYSTEM PROTEIN GSPE-RELATED"/>
    <property type="match status" value="1"/>
</dbReference>
<organism evidence="5 6">
    <name type="scientific">Candidatus Schekmanbacteria bacterium RBG_13_48_7</name>
    <dbReference type="NCBI Taxonomy" id="1817878"/>
    <lineage>
        <taxon>Bacteria</taxon>
        <taxon>Candidatus Schekmaniibacteriota</taxon>
    </lineage>
</organism>
<dbReference type="InterPro" id="IPR027417">
    <property type="entry name" value="P-loop_NTPase"/>
</dbReference>
<reference evidence="5 6" key="1">
    <citation type="journal article" date="2016" name="Nat. Commun.">
        <title>Thousands of microbial genomes shed light on interconnected biogeochemical processes in an aquifer system.</title>
        <authorList>
            <person name="Anantharaman K."/>
            <person name="Brown C.T."/>
            <person name="Hug L.A."/>
            <person name="Sharon I."/>
            <person name="Castelle C.J."/>
            <person name="Probst A.J."/>
            <person name="Thomas B.C."/>
            <person name="Singh A."/>
            <person name="Wilkins M.J."/>
            <person name="Karaoz U."/>
            <person name="Brodie E.L."/>
            <person name="Williams K.H."/>
            <person name="Hubbard S.S."/>
            <person name="Banfield J.F."/>
        </authorList>
    </citation>
    <scope>NUCLEOTIDE SEQUENCE [LARGE SCALE GENOMIC DNA]</scope>
</reference>
<evidence type="ECO:0000313" key="6">
    <source>
        <dbReference type="Proteomes" id="UP000179266"/>
    </source>
</evidence>
<dbReference type="CDD" id="cd01129">
    <property type="entry name" value="PulE-GspE-like"/>
    <property type="match status" value="1"/>
</dbReference>
<dbReference type="Gene3D" id="3.30.450.90">
    <property type="match status" value="1"/>
</dbReference>
<dbReference type="AlphaFoldDB" id="A0A1F7RWE6"/>